<proteinExistence type="predicted"/>
<protein>
    <submittedName>
        <fullName evidence="2">Uncharacterized protein</fullName>
    </submittedName>
</protein>
<sequence>MTSDENGFAAVSRTVVSYAAVLIAGVERRLVGEENVRTAQGNAWAAMCADRARAQARADLDALVATLAARPRRRNAGHGATPRAKAAPGTLVSTR</sequence>
<gene>
    <name evidence="2" type="ORF">BG844_16255</name>
</gene>
<keyword evidence="3" id="KW-1185">Reference proteome</keyword>
<accession>A0A1K0GLU7</accession>
<evidence type="ECO:0000313" key="2">
    <source>
        <dbReference type="EMBL" id="OJF13294.1"/>
    </source>
</evidence>
<feature type="region of interest" description="Disordered" evidence="1">
    <location>
        <begin position="72"/>
        <end position="95"/>
    </location>
</feature>
<dbReference type="RefSeq" id="WP_244945179.1">
    <property type="nucleotide sequence ID" value="NZ_MEIA01000164.1"/>
</dbReference>
<dbReference type="EMBL" id="MEIA01000164">
    <property type="protein sequence ID" value="OJF13294.1"/>
    <property type="molecule type" value="Genomic_DNA"/>
</dbReference>
<dbReference type="AlphaFoldDB" id="A0A1K0GLU7"/>
<dbReference type="Proteomes" id="UP000182486">
    <property type="component" value="Unassembled WGS sequence"/>
</dbReference>
<comment type="caution">
    <text evidence="2">The sequence shown here is derived from an EMBL/GenBank/DDBJ whole genome shotgun (WGS) entry which is preliminary data.</text>
</comment>
<organism evidence="2 3">
    <name type="scientific">Couchioplanes caeruleus subsp. caeruleus</name>
    <dbReference type="NCBI Taxonomy" id="56427"/>
    <lineage>
        <taxon>Bacteria</taxon>
        <taxon>Bacillati</taxon>
        <taxon>Actinomycetota</taxon>
        <taxon>Actinomycetes</taxon>
        <taxon>Micromonosporales</taxon>
        <taxon>Micromonosporaceae</taxon>
        <taxon>Couchioplanes</taxon>
    </lineage>
</organism>
<evidence type="ECO:0000256" key="1">
    <source>
        <dbReference type="SAM" id="MobiDB-lite"/>
    </source>
</evidence>
<reference evidence="2 3" key="1">
    <citation type="submission" date="2016-09" db="EMBL/GenBank/DDBJ databases">
        <title>Couchioplanes caeruleus draft genome sequence.</title>
        <authorList>
            <person name="Sheehan J."/>
            <person name="Caffrey P."/>
        </authorList>
    </citation>
    <scope>NUCLEOTIDE SEQUENCE [LARGE SCALE GENOMIC DNA]</scope>
    <source>
        <strain evidence="2 3">DSM 43634</strain>
    </source>
</reference>
<name>A0A1K0GLU7_9ACTN</name>
<evidence type="ECO:0000313" key="3">
    <source>
        <dbReference type="Proteomes" id="UP000182486"/>
    </source>
</evidence>